<evidence type="ECO:0000313" key="3">
    <source>
        <dbReference type="Proteomes" id="UP001221757"/>
    </source>
</evidence>
<accession>A0AAD7CS51</accession>
<protein>
    <submittedName>
        <fullName evidence="2">Uncharacterized protein</fullName>
    </submittedName>
</protein>
<sequence>MGNSTAELRVLREPHQSCVGDAPRVEGRRGRDYTVVRKVCKYKLPVNLAESNSVLTEGMERKKCQTQRGGTTPGKVGQSACKGPVGHSRRSVDQVFRVGAQREGRDASQDEAELVGDMATRSKWGRDKEKDSHMNEMEEERKGDDTRRPVGEDGMFNRKGQETPKLLLAQTQPRYPPRRHSRFVVGQTSTEEGGCNARKMEGRKSGTKVGGREDNEVVGGGWWYKNNHCLAQLDRTATLRQRVPLAIRLSTSMIFDNNLLSSAAIRENLLPH</sequence>
<name>A0AAD7CS51_MYCRO</name>
<proteinExistence type="predicted"/>
<feature type="compositionally biased region" description="Basic and acidic residues" evidence="1">
    <location>
        <begin position="124"/>
        <end position="158"/>
    </location>
</feature>
<evidence type="ECO:0000313" key="2">
    <source>
        <dbReference type="EMBL" id="KAJ7661041.1"/>
    </source>
</evidence>
<evidence type="ECO:0000256" key="1">
    <source>
        <dbReference type="SAM" id="MobiDB-lite"/>
    </source>
</evidence>
<organism evidence="2 3">
    <name type="scientific">Mycena rosella</name>
    <name type="common">Pink bonnet</name>
    <name type="synonym">Agaricus rosellus</name>
    <dbReference type="NCBI Taxonomy" id="1033263"/>
    <lineage>
        <taxon>Eukaryota</taxon>
        <taxon>Fungi</taxon>
        <taxon>Dikarya</taxon>
        <taxon>Basidiomycota</taxon>
        <taxon>Agaricomycotina</taxon>
        <taxon>Agaricomycetes</taxon>
        <taxon>Agaricomycetidae</taxon>
        <taxon>Agaricales</taxon>
        <taxon>Marasmiineae</taxon>
        <taxon>Mycenaceae</taxon>
        <taxon>Mycena</taxon>
    </lineage>
</organism>
<dbReference type="EMBL" id="JARKIE010000254">
    <property type="protein sequence ID" value="KAJ7661041.1"/>
    <property type="molecule type" value="Genomic_DNA"/>
</dbReference>
<feature type="region of interest" description="Disordered" evidence="1">
    <location>
        <begin position="123"/>
        <end position="158"/>
    </location>
</feature>
<dbReference type="Proteomes" id="UP001221757">
    <property type="component" value="Unassembled WGS sequence"/>
</dbReference>
<gene>
    <name evidence="2" type="ORF">B0H17DRAFT_1144822</name>
</gene>
<feature type="compositionally biased region" description="Basic and acidic residues" evidence="1">
    <location>
        <begin position="198"/>
        <end position="212"/>
    </location>
</feature>
<comment type="caution">
    <text evidence="2">The sequence shown here is derived from an EMBL/GenBank/DDBJ whole genome shotgun (WGS) entry which is preliminary data.</text>
</comment>
<keyword evidence="3" id="KW-1185">Reference proteome</keyword>
<feature type="region of interest" description="Disordered" evidence="1">
    <location>
        <begin position="188"/>
        <end position="212"/>
    </location>
</feature>
<feature type="region of interest" description="Disordered" evidence="1">
    <location>
        <begin position="60"/>
        <end position="88"/>
    </location>
</feature>
<reference evidence="2" key="1">
    <citation type="submission" date="2023-03" db="EMBL/GenBank/DDBJ databases">
        <title>Massive genome expansion in bonnet fungi (Mycena s.s.) driven by repeated elements and novel gene families across ecological guilds.</title>
        <authorList>
            <consortium name="Lawrence Berkeley National Laboratory"/>
            <person name="Harder C.B."/>
            <person name="Miyauchi S."/>
            <person name="Viragh M."/>
            <person name="Kuo A."/>
            <person name="Thoen E."/>
            <person name="Andreopoulos B."/>
            <person name="Lu D."/>
            <person name="Skrede I."/>
            <person name="Drula E."/>
            <person name="Henrissat B."/>
            <person name="Morin E."/>
            <person name="Kohler A."/>
            <person name="Barry K."/>
            <person name="LaButti K."/>
            <person name="Morin E."/>
            <person name="Salamov A."/>
            <person name="Lipzen A."/>
            <person name="Mereny Z."/>
            <person name="Hegedus B."/>
            <person name="Baldrian P."/>
            <person name="Stursova M."/>
            <person name="Weitz H."/>
            <person name="Taylor A."/>
            <person name="Grigoriev I.V."/>
            <person name="Nagy L.G."/>
            <person name="Martin F."/>
            <person name="Kauserud H."/>
        </authorList>
    </citation>
    <scope>NUCLEOTIDE SEQUENCE</scope>
    <source>
        <strain evidence="2">CBHHK067</strain>
    </source>
</reference>
<dbReference type="AlphaFoldDB" id="A0AAD7CS51"/>